<name>A0A3R9NXV3_9FLAO</name>
<dbReference type="CDD" id="cd00267">
    <property type="entry name" value="ABC_ATPase"/>
    <property type="match status" value="1"/>
</dbReference>
<dbReference type="GO" id="GO:0000731">
    <property type="term" value="P:DNA synthesis involved in DNA repair"/>
    <property type="evidence" value="ECO:0007669"/>
    <property type="project" value="TreeGrafter"/>
</dbReference>
<dbReference type="Proteomes" id="UP000270620">
    <property type="component" value="Unassembled WGS sequence"/>
</dbReference>
<evidence type="ECO:0000259" key="1">
    <source>
        <dbReference type="Pfam" id="PF13304"/>
    </source>
</evidence>
<dbReference type="Gene3D" id="3.40.50.300">
    <property type="entry name" value="P-loop containing nucleotide triphosphate hydrolases"/>
    <property type="match status" value="1"/>
</dbReference>
<feature type="domain" description="ATPase AAA-type core" evidence="1">
    <location>
        <begin position="172"/>
        <end position="316"/>
    </location>
</feature>
<dbReference type="SUPFAM" id="SSF52540">
    <property type="entry name" value="P-loop containing nucleoside triphosphate hydrolases"/>
    <property type="match status" value="1"/>
</dbReference>
<gene>
    <name evidence="2" type="ORF">EJA19_08805</name>
</gene>
<keyword evidence="3" id="KW-1185">Reference proteome</keyword>
<dbReference type="InterPro" id="IPR027417">
    <property type="entry name" value="P-loop_NTPase"/>
</dbReference>
<protein>
    <recommendedName>
        <fullName evidence="1">ATPase AAA-type core domain-containing protein</fullName>
    </recommendedName>
</protein>
<dbReference type="GO" id="GO:0005524">
    <property type="term" value="F:ATP binding"/>
    <property type="evidence" value="ECO:0007669"/>
    <property type="project" value="InterPro"/>
</dbReference>
<evidence type="ECO:0000313" key="2">
    <source>
        <dbReference type="EMBL" id="RSK39971.1"/>
    </source>
</evidence>
<dbReference type="AlphaFoldDB" id="A0A3R9NXV3"/>
<dbReference type="PANTHER" id="PTHR32182:SF22">
    <property type="entry name" value="ATP-DEPENDENT ENDONUCLEASE, OLD FAMILY-RELATED"/>
    <property type="match status" value="1"/>
</dbReference>
<dbReference type="PANTHER" id="PTHR32182">
    <property type="entry name" value="DNA REPLICATION AND REPAIR PROTEIN RECF"/>
    <property type="match status" value="1"/>
</dbReference>
<dbReference type="GO" id="GO:0006302">
    <property type="term" value="P:double-strand break repair"/>
    <property type="evidence" value="ECO:0007669"/>
    <property type="project" value="TreeGrafter"/>
</dbReference>
<proteinExistence type="predicted"/>
<dbReference type="OrthoDB" id="9815944at2"/>
<dbReference type="RefSeq" id="WP_125467995.1">
    <property type="nucleotide sequence ID" value="NZ_RWBG01000003.1"/>
</dbReference>
<evidence type="ECO:0000313" key="3">
    <source>
        <dbReference type="Proteomes" id="UP000270620"/>
    </source>
</evidence>
<dbReference type="InterPro" id="IPR003959">
    <property type="entry name" value="ATPase_AAA_core"/>
</dbReference>
<comment type="caution">
    <text evidence="2">The sequence shown here is derived from an EMBL/GenBank/DDBJ whole genome shotgun (WGS) entry which is preliminary data.</text>
</comment>
<sequence length="581" mass="68116">MQIDFKSKLCDEDQSLDLSNGLITFIGQNGCGKSSILEAIFKKYIEDEDLKVICFSSGQNELFSSLFKNHKKVNRRYLNEQEESPINSFYFDSSWVRMLVFWSTIFKPNGLVRKYLKEKNYIDTDDLNDDISSTLHFRFRIRKYYVEKIKREIEKEEKTDQNEEGYEFEENQLRKTSFHETIESIISVFNIDFDFLNNNNLIKRWLSFNSKKAYDVFTHKDINRIFTFWALATNGWTANTELWECALKFKDNLEFSVLSDGEYQLLSIYAILDLFDSDNTIFLFDEIDSHLYYENIEKLWNVLKTASGKIITTTHISDSILQNEIESIKLIENGVIESDMTIKELSKRLSNIVGKDSYEINVASRIRKIVLIDDHVDWLIFKKLATKKIGEEVLPIFDEIVPIKRSSSFKTADEKFGKGKLLFVEDFKNNAPNNLITEDIFLICDRDDLPLNQIQEDLTVNIHRGFRGLRSFKINGKTTRSHLLSWKRREIENYLLCPTMLTYFNKLQELQNHFPLVSLAVNNTLDASADIRDFDSKTILHPLYKDGGFDENKLDDMIEQIPASEISNDIELMYNYLRDNI</sequence>
<dbReference type="EMBL" id="RWBG01000003">
    <property type="protein sequence ID" value="RSK39971.1"/>
    <property type="molecule type" value="Genomic_DNA"/>
</dbReference>
<accession>A0A3R9NXV3</accession>
<dbReference type="Pfam" id="PF13304">
    <property type="entry name" value="AAA_21"/>
    <property type="match status" value="1"/>
</dbReference>
<reference evidence="2 3" key="1">
    <citation type="submission" date="2018-12" db="EMBL/GenBank/DDBJ databases">
        <title>Mangrovimonas spongiae sp. nov., a novel member of the genus Mangrovimonas isolated from marine sponge.</title>
        <authorList>
            <person name="Zhuang L."/>
            <person name="Luo L."/>
        </authorList>
    </citation>
    <scope>NUCLEOTIDE SEQUENCE [LARGE SCALE GENOMIC DNA]</scope>
    <source>
        <strain evidence="2 3">HN-E26</strain>
    </source>
</reference>
<organism evidence="2 3">
    <name type="scientific">Mangrovimonas spongiae</name>
    <dbReference type="NCBI Taxonomy" id="2494697"/>
    <lineage>
        <taxon>Bacteria</taxon>
        <taxon>Pseudomonadati</taxon>
        <taxon>Bacteroidota</taxon>
        <taxon>Flavobacteriia</taxon>
        <taxon>Flavobacteriales</taxon>
        <taxon>Flavobacteriaceae</taxon>
        <taxon>Mangrovimonas</taxon>
    </lineage>
</organism>
<dbReference type="GO" id="GO:0016887">
    <property type="term" value="F:ATP hydrolysis activity"/>
    <property type="evidence" value="ECO:0007669"/>
    <property type="project" value="InterPro"/>
</dbReference>